<dbReference type="GO" id="GO:0032259">
    <property type="term" value="P:methylation"/>
    <property type="evidence" value="ECO:0007669"/>
    <property type="project" value="UniProtKB-KW"/>
</dbReference>
<comment type="caution">
    <text evidence="13">The sequence shown here is derived from an EMBL/GenBank/DDBJ whole genome shotgun (WGS) entry which is preliminary data.</text>
</comment>
<evidence type="ECO:0000256" key="5">
    <source>
        <dbReference type="ARBA" id="ARBA00022603"/>
    </source>
</evidence>
<evidence type="ECO:0000256" key="2">
    <source>
        <dbReference type="ARBA" id="ARBA00005528"/>
    </source>
</evidence>
<dbReference type="PIRSF" id="PIRSF015601">
    <property type="entry name" value="MTase_slr0722"/>
    <property type="match status" value="1"/>
</dbReference>
<dbReference type="RefSeq" id="WP_166143639.1">
    <property type="nucleotide sequence ID" value="NZ_JAANYN010000002.1"/>
</dbReference>
<comment type="subcellular location">
    <subcellularLocation>
        <location evidence="1 10">Cytoplasm</location>
    </subcellularLocation>
</comment>
<evidence type="ECO:0000256" key="10">
    <source>
        <dbReference type="PIRNR" id="PIRNR015601"/>
    </source>
</evidence>
<dbReference type="InterPro" id="IPR046886">
    <property type="entry name" value="RsmE_MTase_dom"/>
</dbReference>
<reference evidence="13 14" key="1">
    <citation type="submission" date="2020-03" db="EMBL/GenBank/DDBJ databases">
        <title>Cyclobacterium plantarum sp. nov., a marine bacterium isolated from a coastal-marine wetland.</title>
        <authorList>
            <person name="Sanchez-Porro C."/>
            <person name="Ventosa A."/>
            <person name="Amoozegar M."/>
        </authorList>
    </citation>
    <scope>NUCLEOTIDE SEQUENCE [LARGE SCALE GENOMIC DNA]</scope>
    <source>
        <strain evidence="13 14">GBPx2</strain>
    </source>
</reference>
<dbReference type="Gene3D" id="2.40.240.20">
    <property type="entry name" value="Hypothetical PUA domain-like, domain 1"/>
    <property type="match status" value="1"/>
</dbReference>
<dbReference type="Pfam" id="PF04452">
    <property type="entry name" value="Methyltrans_RNA"/>
    <property type="match status" value="1"/>
</dbReference>
<keyword evidence="14" id="KW-1185">Reference proteome</keyword>
<evidence type="ECO:0000259" key="11">
    <source>
        <dbReference type="Pfam" id="PF04452"/>
    </source>
</evidence>
<sequence length="234" mass="26896">MQLFFEEHISGESFELEGKESNHLVKVLRKNIGDTVLFTNGKGSFFTCMVEDNHPKRCKLKIIAQDFSPLEKFHIHLAIAPTKNLDRMEWMLEKITEMGFNEITFLKTNHIERSQVNFDRLTKKLIAACKQSFKAWLPVLNEITEFEDFISDNAFTNHERYIAYLDKENTKHLFQLAKPNQSYLVLVGPEGDFSPGEVAMALEKGFKPCSLGKHRLRTETAGLAVVHTLNLLHV</sequence>
<dbReference type="EMBL" id="JAANYN010000002">
    <property type="protein sequence ID" value="NHE56093.1"/>
    <property type="molecule type" value="Genomic_DNA"/>
</dbReference>
<evidence type="ECO:0000259" key="12">
    <source>
        <dbReference type="Pfam" id="PF20260"/>
    </source>
</evidence>
<keyword evidence="5 10" id="KW-0489">Methyltransferase</keyword>
<comment type="similarity">
    <text evidence="2 10">Belongs to the RNA methyltransferase RsmE family.</text>
</comment>
<evidence type="ECO:0000256" key="1">
    <source>
        <dbReference type="ARBA" id="ARBA00004496"/>
    </source>
</evidence>
<evidence type="ECO:0000256" key="6">
    <source>
        <dbReference type="ARBA" id="ARBA00022679"/>
    </source>
</evidence>
<dbReference type="CDD" id="cd18084">
    <property type="entry name" value="RsmE-like"/>
    <property type="match status" value="1"/>
</dbReference>
<dbReference type="Gene3D" id="3.40.1280.10">
    <property type="match status" value="1"/>
</dbReference>
<dbReference type="InterPro" id="IPR015947">
    <property type="entry name" value="PUA-like_sf"/>
</dbReference>
<dbReference type="InterPro" id="IPR006700">
    <property type="entry name" value="RsmE"/>
</dbReference>
<gene>
    <name evidence="13" type="ORF">G9Q97_04615</name>
</gene>
<dbReference type="NCBIfam" id="TIGR00046">
    <property type="entry name" value="RsmE family RNA methyltransferase"/>
    <property type="match status" value="1"/>
</dbReference>
<evidence type="ECO:0000256" key="4">
    <source>
        <dbReference type="ARBA" id="ARBA00022552"/>
    </source>
</evidence>
<evidence type="ECO:0000256" key="9">
    <source>
        <dbReference type="ARBA" id="ARBA00047944"/>
    </source>
</evidence>
<keyword evidence="4 10" id="KW-0698">rRNA processing</keyword>
<dbReference type="InterPro" id="IPR029026">
    <property type="entry name" value="tRNA_m1G_MTases_N"/>
</dbReference>
<dbReference type="Pfam" id="PF20260">
    <property type="entry name" value="PUA_4"/>
    <property type="match status" value="1"/>
</dbReference>
<keyword evidence="7 10" id="KW-0949">S-adenosyl-L-methionine</keyword>
<feature type="domain" description="Ribosomal RNA small subunit methyltransferase E PUA-like" evidence="12">
    <location>
        <begin position="16"/>
        <end position="63"/>
    </location>
</feature>
<dbReference type="EC" id="2.1.1.193" evidence="10"/>
<dbReference type="InterPro" id="IPR029028">
    <property type="entry name" value="Alpha/beta_knot_MTases"/>
</dbReference>
<dbReference type="PANTHER" id="PTHR30027:SF3">
    <property type="entry name" value="16S RRNA (URACIL(1498)-N(3))-METHYLTRANSFERASE"/>
    <property type="match status" value="1"/>
</dbReference>
<accession>A0ABX0H5F5</accession>
<evidence type="ECO:0000256" key="3">
    <source>
        <dbReference type="ARBA" id="ARBA00022490"/>
    </source>
</evidence>
<evidence type="ECO:0000313" key="13">
    <source>
        <dbReference type="EMBL" id="NHE56093.1"/>
    </source>
</evidence>
<evidence type="ECO:0000256" key="8">
    <source>
        <dbReference type="ARBA" id="ARBA00025699"/>
    </source>
</evidence>
<dbReference type="GO" id="GO:0008168">
    <property type="term" value="F:methyltransferase activity"/>
    <property type="evidence" value="ECO:0007669"/>
    <property type="project" value="UniProtKB-KW"/>
</dbReference>
<comment type="function">
    <text evidence="8 10">Specifically methylates the N3 position of the uracil ring of uridine 1498 (m3U1498) in 16S rRNA. Acts on the fully assembled 30S ribosomal subunit.</text>
</comment>
<name>A0ABX0H5F5_9BACT</name>
<proteinExistence type="inferred from homology"/>
<feature type="domain" description="Ribosomal RNA small subunit methyltransferase E methyltransferase" evidence="11">
    <location>
        <begin position="72"/>
        <end position="229"/>
    </location>
</feature>
<comment type="catalytic activity">
    <reaction evidence="9 10">
        <text>uridine(1498) in 16S rRNA + S-adenosyl-L-methionine = N(3)-methyluridine(1498) in 16S rRNA + S-adenosyl-L-homocysteine + H(+)</text>
        <dbReference type="Rhea" id="RHEA:42920"/>
        <dbReference type="Rhea" id="RHEA-COMP:10283"/>
        <dbReference type="Rhea" id="RHEA-COMP:10284"/>
        <dbReference type="ChEBI" id="CHEBI:15378"/>
        <dbReference type="ChEBI" id="CHEBI:57856"/>
        <dbReference type="ChEBI" id="CHEBI:59789"/>
        <dbReference type="ChEBI" id="CHEBI:65315"/>
        <dbReference type="ChEBI" id="CHEBI:74502"/>
        <dbReference type="EC" id="2.1.1.193"/>
    </reaction>
</comment>
<dbReference type="SUPFAM" id="SSF88697">
    <property type="entry name" value="PUA domain-like"/>
    <property type="match status" value="1"/>
</dbReference>
<dbReference type="Proteomes" id="UP000649799">
    <property type="component" value="Unassembled WGS sequence"/>
</dbReference>
<dbReference type="SUPFAM" id="SSF75217">
    <property type="entry name" value="alpha/beta knot"/>
    <property type="match status" value="1"/>
</dbReference>
<organism evidence="13 14">
    <name type="scientific">Cyclobacterium plantarum</name>
    <dbReference type="NCBI Taxonomy" id="2716263"/>
    <lineage>
        <taxon>Bacteria</taxon>
        <taxon>Pseudomonadati</taxon>
        <taxon>Bacteroidota</taxon>
        <taxon>Cytophagia</taxon>
        <taxon>Cytophagales</taxon>
        <taxon>Cyclobacteriaceae</taxon>
        <taxon>Cyclobacterium</taxon>
    </lineage>
</organism>
<protein>
    <recommendedName>
        <fullName evidence="10">Ribosomal RNA small subunit methyltransferase E</fullName>
        <ecNumber evidence="10">2.1.1.193</ecNumber>
    </recommendedName>
</protein>
<dbReference type="NCBIfam" id="NF008702">
    <property type="entry name" value="PRK11713.6-1"/>
    <property type="match status" value="1"/>
</dbReference>
<evidence type="ECO:0000313" key="14">
    <source>
        <dbReference type="Proteomes" id="UP000649799"/>
    </source>
</evidence>
<keyword evidence="3 10" id="KW-0963">Cytoplasm</keyword>
<dbReference type="PANTHER" id="PTHR30027">
    <property type="entry name" value="RIBOSOMAL RNA SMALL SUBUNIT METHYLTRANSFERASE E"/>
    <property type="match status" value="1"/>
</dbReference>
<keyword evidence="6 10" id="KW-0808">Transferase</keyword>
<dbReference type="InterPro" id="IPR046887">
    <property type="entry name" value="RsmE_PUA-like"/>
</dbReference>
<evidence type="ECO:0000256" key="7">
    <source>
        <dbReference type="ARBA" id="ARBA00022691"/>
    </source>
</evidence>